<dbReference type="OrthoDB" id="10640792at2759"/>
<organism evidence="2 3">
    <name type="scientific">Periconia macrospinosa</name>
    <dbReference type="NCBI Taxonomy" id="97972"/>
    <lineage>
        <taxon>Eukaryota</taxon>
        <taxon>Fungi</taxon>
        <taxon>Dikarya</taxon>
        <taxon>Ascomycota</taxon>
        <taxon>Pezizomycotina</taxon>
        <taxon>Dothideomycetes</taxon>
        <taxon>Pleosporomycetidae</taxon>
        <taxon>Pleosporales</taxon>
        <taxon>Massarineae</taxon>
        <taxon>Periconiaceae</taxon>
        <taxon>Periconia</taxon>
    </lineage>
</organism>
<evidence type="ECO:0000256" key="1">
    <source>
        <dbReference type="SAM" id="MobiDB-lite"/>
    </source>
</evidence>
<feature type="region of interest" description="Disordered" evidence="1">
    <location>
        <begin position="55"/>
        <end position="138"/>
    </location>
</feature>
<accession>A0A2V1DUG8</accession>
<dbReference type="EMBL" id="KZ805349">
    <property type="protein sequence ID" value="PVI01973.1"/>
    <property type="molecule type" value="Genomic_DNA"/>
</dbReference>
<name>A0A2V1DUG8_9PLEO</name>
<feature type="compositionally biased region" description="Low complexity" evidence="1">
    <location>
        <begin position="75"/>
        <end position="86"/>
    </location>
</feature>
<protein>
    <submittedName>
        <fullName evidence="2">Uncharacterized protein</fullName>
    </submittedName>
</protein>
<evidence type="ECO:0000313" key="2">
    <source>
        <dbReference type="EMBL" id="PVI01973.1"/>
    </source>
</evidence>
<feature type="compositionally biased region" description="Basic and acidic residues" evidence="1">
    <location>
        <begin position="55"/>
        <end position="65"/>
    </location>
</feature>
<evidence type="ECO:0000313" key="3">
    <source>
        <dbReference type="Proteomes" id="UP000244855"/>
    </source>
</evidence>
<gene>
    <name evidence="2" type="ORF">DM02DRAFT_613289</name>
</gene>
<dbReference type="Proteomes" id="UP000244855">
    <property type="component" value="Unassembled WGS sequence"/>
</dbReference>
<sequence length="138" mass="15347">MRYILSFVILLVGYAGAVFAFLSFHPLGILPFYTSFMSLIIWALHEYPQVAGLRLDRSNQPRGDEEQGILLRDGSSAASATQTQTQNDAPVNISVRRRNSNPARDPLPDPLIFYDDEDADNDNVAPLRRDANVGTPQN</sequence>
<keyword evidence="3" id="KW-1185">Reference proteome</keyword>
<reference evidence="2 3" key="1">
    <citation type="journal article" date="2018" name="Sci. Rep.">
        <title>Comparative genomics provides insights into the lifestyle and reveals functional heterogeneity of dark septate endophytic fungi.</title>
        <authorList>
            <person name="Knapp D.G."/>
            <person name="Nemeth J.B."/>
            <person name="Barry K."/>
            <person name="Hainaut M."/>
            <person name="Henrissat B."/>
            <person name="Johnson J."/>
            <person name="Kuo A."/>
            <person name="Lim J.H.P."/>
            <person name="Lipzen A."/>
            <person name="Nolan M."/>
            <person name="Ohm R.A."/>
            <person name="Tamas L."/>
            <person name="Grigoriev I.V."/>
            <person name="Spatafora J.W."/>
            <person name="Nagy L.G."/>
            <person name="Kovacs G.M."/>
        </authorList>
    </citation>
    <scope>NUCLEOTIDE SEQUENCE [LARGE SCALE GENOMIC DNA]</scope>
    <source>
        <strain evidence="2 3">DSE2036</strain>
    </source>
</reference>
<proteinExistence type="predicted"/>
<dbReference type="AlphaFoldDB" id="A0A2V1DUG8"/>